<evidence type="ECO:0000256" key="1">
    <source>
        <dbReference type="ARBA" id="ARBA00021292"/>
    </source>
</evidence>
<comment type="caution">
    <text evidence="5">The sequence shown here is derived from an EMBL/GenBank/DDBJ whole genome shotgun (WGS) entry which is preliminary data.</text>
</comment>
<gene>
    <name evidence="5" type="ORF">ACFPJ4_14200</name>
</gene>
<dbReference type="GO" id="GO:0016757">
    <property type="term" value="F:glycosyltransferase activity"/>
    <property type="evidence" value="ECO:0007669"/>
    <property type="project" value="UniProtKB-KW"/>
</dbReference>
<accession>A0ABW0NTV8</accession>
<dbReference type="PANTHER" id="PTHR45947">
    <property type="entry name" value="SULFOQUINOVOSYL TRANSFERASE SQD2"/>
    <property type="match status" value="1"/>
</dbReference>
<dbReference type="RefSeq" id="WP_386741112.1">
    <property type="nucleotide sequence ID" value="NZ_JBHSMG010000005.1"/>
</dbReference>
<keyword evidence="2 5" id="KW-0328">Glycosyltransferase</keyword>
<dbReference type="SUPFAM" id="SSF53756">
    <property type="entry name" value="UDP-Glycosyltransferase/glycogen phosphorylase"/>
    <property type="match status" value="1"/>
</dbReference>
<reference evidence="6" key="1">
    <citation type="journal article" date="2019" name="Int. J. Syst. Evol. Microbiol.">
        <title>The Global Catalogue of Microorganisms (GCM) 10K type strain sequencing project: providing services to taxonomists for standard genome sequencing and annotation.</title>
        <authorList>
            <consortium name="The Broad Institute Genomics Platform"/>
            <consortium name="The Broad Institute Genome Sequencing Center for Infectious Disease"/>
            <person name="Wu L."/>
            <person name="Ma J."/>
        </authorList>
    </citation>
    <scope>NUCLEOTIDE SEQUENCE [LARGE SCALE GENOMIC DNA]</scope>
    <source>
        <strain evidence="6">CGMCC 4.6997</strain>
    </source>
</reference>
<evidence type="ECO:0000313" key="6">
    <source>
        <dbReference type="Proteomes" id="UP001596039"/>
    </source>
</evidence>
<dbReference type="PANTHER" id="PTHR45947:SF3">
    <property type="entry name" value="SULFOQUINOVOSYL TRANSFERASE SQD2"/>
    <property type="match status" value="1"/>
</dbReference>
<evidence type="ECO:0000256" key="2">
    <source>
        <dbReference type="ARBA" id="ARBA00022676"/>
    </source>
</evidence>
<dbReference type="Pfam" id="PF13579">
    <property type="entry name" value="Glyco_trans_4_4"/>
    <property type="match status" value="1"/>
</dbReference>
<protein>
    <recommendedName>
        <fullName evidence="1">D-inositol 3-phosphate glycosyltransferase</fullName>
    </recommendedName>
</protein>
<keyword evidence="3 5" id="KW-0808">Transferase</keyword>
<dbReference type="InterPro" id="IPR050194">
    <property type="entry name" value="Glycosyltransferase_grp1"/>
</dbReference>
<evidence type="ECO:0000313" key="5">
    <source>
        <dbReference type="EMBL" id="MFC5503396.1"/>
    </source>
</evidence>
<proteinExistence type="predicted"/>
<dbReference type="EMBL" id="JBHSMG010000005">
    <property type="protein sequence ID" value="MFC5503396.1"/>
    <property type="molecule type" value="Genomic_DNA"/>
</dbReference>
<dbReference type="InterPro" id="IPR028098">
    <property type="entry name" value="Glyco_trans_4-like_N"/>
</dbReference>
<organism evidence="5 6">
    <name type="scientific">Lysinimonas soli</name>
    <dbReference type="NCBI Taxonomy" id="1074233"/>
    <lineage>
        <taxon>Bacteria</taxon>
        <taxon>Bacillati</taxon>
        <taxon>Actinomycetota</taxon>
        <taxon>Actinomycetes</taxon>
        <taxon>Micrococcales</taxon>
        <taxon>Microbacteriaceae</taxon>
        <taxon>Lysinimonas</taxon>
    </lineage>
</organism>
<sequence length="395" mass="43434">MRVLFIHEVSYENKVIYEMHEFPELLALRGHDVTFLQFPEGSGRARRSAASDTREISGRAYRDARLRLVTPPTWGGSTLERFVAPIIDVPTIRREIRSGRYDLVVLYAVPTTGWQAVSIARRAGVPVVFRALDVSHKIRNTIVSRLVLAAERFVYRNATLLSANNPAMGEYCSSISGRTGPVVVNLPPLDLSHFAREPRTDLRAELGLDSSHRVIVYMGSFFSFSGLDIVVRGLAAEFAARPELRLVLVGGGELDEVLRATVDELGLTERVIFTGIIDYQDLPEYLRIGDVAINPFEPELLTNVALPHKVLQYMAAGVPAVSTSLSGLRGVLGEESGITWVSGPEQLAAVASSLAAGDPADLARISRTERQFAQATFSKESAIESFERTLESVIR</sequence>
<dbReference type="Gene3D" id="3.40.50.2000">
    <property type="entry name" value="Glycogen Phosphorylase B"/>
    <property type="match status" value="2"/>
</dbReference>
<name>A0ABW0NTV8_9MICO</name>
<feature type="domain" description="Glycosyltransferase subfamily 4-like N-terminal" evidence="4">
    <location>
        <begin position="25"/>
        <end position="184"/>
    </location>
</feature>
<dbReference type="Pfam" id="PF13692">
    <property type="entry name" value="Glyco_trans_1_4"/>
    <property type="match status" value="1"/>
</dbReference>
<evidence type="ECO:0000256" key="3">
    <source>
        <dbReference type="ARBA" id="ARBA00022679"/>
    </source>
</evidence>
<evidence type="ECO:0000259" key="4">
    <source>
        <dbReference type="Pfam" id="PF13579"/>
    </source>
</evidence>
<dbReference type="Proteomes" id="UP001596039">
    <property type="component" value="Unassembled WGS sequence"/>
</dbReference>
<keyword evidence="6" id="KW-1185">Reference proteome</keyword>